<dbReference type="Proteomes" id="UP000033411">
    <property type="component" value="Unassembled WGS sequence"/>
</dbReference>
<dbReference type="STRING" id="1293439.WH87_01565"/>
<evidence type="ECO:0000313" key="3">
    <source>
        <dbReference type="Proteomes" id="UP000033411"/>
    </source>
</evidence>
<dbReference type="InterPro" id="IPR000160">
    <property type="entry name" value="GGDEF_dom"/>
</dbReference>
<dbReference type="InterPro" id="IPR000014">
    <property type="entry name" value="PAS"/>
</dbReference>
<keyword evidence="3" id="KW-1185">Reference proteome</keyword>
<dbReference type="InterPro" id="IPR052155">
    <property type="entry name" value="Biofilm_reg_signaling"/>
</dbReference>
<dbReference type="PANTHER" id="PTHR44757">
    <property type="entry name" value="DIGUANYLATE CYCLASE DGCP"/>
    <property type="match status" value="1"/>
</dbReference>
<comment type="caution">
    <text evidence="2">The sequence shown here is derived from an EMBL/GenBank/DDBJ whole genome shotgun (WGS) entry which is preliminary data.</text>
</comment>
<dbReference type="NCBIfam" id="TIGR00254">
    <property type="entry name" value="GGDEF"/>
    <property type="match status" value="1"/>
</dbReference>
<dbReference type="PANTHER" id="PTHR44757:SF2">
    <property type="entry name" value="BIOFILM ARCHITECTURE MAINTENANCE PROTEIN MBAA"/>
    <property type="match status" value="1"/>
</dbReference>
<dbReference type="CDD" id="cd00130">
    <property type="entry name" value="PAS"/>
    <property type="match status" value="1"/>
</dbReference>
<dbReference type="Gene3D" id="3.30.70.270">
    <property type="match status" value="1"/>
</dbReference>
<feature type="domain" description="GGDEF" evidence="1">
    <location>
        <begin position="155"/>
        <end position="290"/>
    </location>
</feature>
<dbReference type="SUPFAM" id="SSF55073">
    <property type="entry name" value="Nucleotide cyclase"/>
    <property type="match status" value="1"/>
</dbReference>
<dbReference type="SMART" id="SM00267">
    <property type="entry name" value="GGDEF"/>
    <property type="match status" value="1"/>
</dbReference>
<dbReference type="PATRIC" id="fig|1293439.3.peg.2676"/>
<dbReference type="CDD" id="cd01949">
    <property type="entry name" value="GGDEF"/>
    <property type="match status" value="1"/>
</dbReference>
<dbReference type="SUPFAM" id="SSF55785">
    <property type="entry name" value="PYP-like sensor domain (PAS domain)"/>
    <property type="match status" value="1"/>
</dbReference>
<dbReference type="InterPro" id="IPR043128">
    <property type="entry name" value="Rev_trsase/Diguanyl_cyclase"/>
</dbReference>
<evidence type="ECO:0000313" key="2">
    <source>
        <dbReference type="EMBL" id="KKC41094.1"/>
    </source>
</evidence>
<proteinExistence type="predicted"/>
<sequence>MFEFAPVAMAITTSSLNASRYVKVNDAYLRLTGMKWEDIKGERVITSGDFLSPQRLERRRLLDEEGGYELQEVELTHADGTRIPTLISAQRTEVGARSYDVEIILDISARAALQREMDAALIAAARTDVLTGLPNRAGYDHFIASSVASATSNGNCLILAFIDLNGFKYINDTFGHSTGDHVLKIVGQRLRDGCRESDFVARLGGDEFVVVLTMKQQDSEAAFPAFQRLMNTIFKPMDVNGTELSIGAAIGTAHLDAGVDTAETLLNRADRCMYEAKLIGGVNIVTDIQLA</sequence>
<dbReference type="InterPro" id="IPR035965">
    <property type="entry name" value="PAS-like_dom_sf"/>
</dbReference>
<dbReference type="Gene3D" id="3.30.450.20">
    <property type="entry name" value="PAS domain"/>
    <property type="match status" value="1"/>
</dbReference>
<dbReference type="NCBIfam" id="TIGR00229">
    <property type="entry name" value="sensory_box"/>
    <property type="match status" value="1"/>
</dbReference>
<dbReference type="EMBL" id="LANJ01000004">
    <property type="protein sequence ID" value="KKC41094.1"/>
    <property type="molecule type" value="Genomic_DNA"/>
</dbReference>
<organism evidence="2 3">
    <name type="scientific">Devosia epidermidihirudinis</name>
    <dbReference type="NCBI Taxonomy" id="1293439"/>
    <lineage>
        <taxon>Bacteria</taxon>
        <taxon>Pseudomonadati</taxon>
        <taxon>Pseudomonadota</taxon>
        <taxon>Alphaproteobacteria</taxon>
        <taxon>Hyphomicrobiales</taxon>
        <taxon>Devosiaceae</taxon>
        <taxon>Devosia</taxon>
    </lineage>
</organism>
<dbReference type="Pfam" id="PF13426">
    <property type="entry name" value="PAS_9"/>
    <property type="match status" value="1"/>
</dbReference>
<reference evidence="2 3" key="1">
    <citation type="submission" date="2015-03" db="EMBL/GenBank/DDBJ databases">
        <authorList>
            <person name="Lepp D."/>
            <person name="Hassan Y.I."/>
            <person name="Li X.-Z."/>
            <person name="Zhou T."/>
        </authorList>
    </citation>
    <scope>NUCLEOTIDE SEQUENCE [LARGE SCALE GENOMIC DNA]</scope>
    <source>
        <strain evidence="2 3">E84</strain>
    </source>
</reference>
<dbReference type="Pfam" id="PF00990">
    <property type="entry name" value="GGDEF"/>
    <property type="match status" value="1"/>
</dbReference>
<accession>A0A0F5QM39</accession>
<dbReference type="InterPro" id="IPR029787">
    <property type="entry name" value="Nucleotide_cyclase"/>
</dbReference>
<gene>
    <name evidence="2" type="ORF">WH87_01565</name>
</gene>
<name>A0A0F5QM39_9HYPH</name>
<dbReference type="PROSITE" id="PS50887">
    <property type="entry name" value="GGDEF"/>
    <property type="match status" value="1"/>
</dbReference>
<dbReference type="AlphaFoldDB" id="A0A0F5QM39"/>
<protein>
    <recommendedName>
        <fullName evidence="1">GGDEF domain-containing protein</fullName>
    </recommendedName>
</protein>
<evidence type="ECO:0000259" key="1">
    <source>
        <dbReference type="PROSITE" id="PS50887"/>
    </source>
</evidence>